<gene>
    <name evidence="1" type="ORF">Tco_0954409</name>
</gene>
<dbReference type="Proteomes" id="UP001151760">
    <property type="component" value="Unassembled WGS sequence"/>
</dbReference>
<comment type="caution">
    <text evidence="1">The sequence shown here is derived from an EMBL/GenBank/DDBJ whole genome shotgun (WGS) entry which is preliminary data.</text>
</comment>
<reference evidence="1" key="1">
    <citation type="journal article" date="2022" name="Int. J. Mol. Sci.">
        <title>Draft Genome of Tanacetum Coccineum: Genomic Comparison of Closely Related Tanacetum-Family Plants.</title>
        <authorList>
            <person name="Yamashiro T."/>
            <person name="Shiraishi A."/>
            <person name="Nakayama K."/>
            <person name="Satake H."/>
        </authorList>
    </citation>
    <scope>NUCLEOTIDE SEQUENCE</scope>
</reference>
<reference evidence="1" key="2">
    <citation type="submission" date="2022-01" db="EMBL/GenBank/DDBJ databases">
        <authorList>
            <person name="Yamashiro T."/>
            <person name="Shiraishi A."/>
            <person name="Satake H."/>
            <person name="Nakayama K."/>
        </authorList>
    </citation>
    <scope>NUCLEOTIDE SEQUENCE</scope>
</reference>
<proteinExistence type="predicted"/>
<evidence type="ECO:0000313" key="1">
    <source>
        <dbReference type="EMBL" id="GJT45694.1"/>
    </source>
</evidence>
<keyword evidence="2" id="KW-1185">Reference proteome</keyword>
<name>A0ABQ5E3A9_9ASTR</name>
<evidence type="ECO:0000313" key="2">
    <source>
        <dbReference type="Proteomes" id="UP001151760"/>
    </source>
</evidence>
<dbReference type="EMBL" id="BQNB010015923">
    <property type="protein sequence ID" value="GJT45694.1"/>
    <property type="molecule type" value="Genomic_DNA"/>
</dbReference>
<sequence length="172" mass="18799">MNAIYKILGLRAHAYLRIGTIMRQQQCGASLLKRCALNRLDTLFLETELTAELTSGLIPLPPPPQVARVYRRWIACAKSLRRDVVHKILKGGRNRNPLDLWKRLMDARIGGGRVGGGAIENVVDVIFSHFALLRVVCGDGVGVGGVVLGVESSDELVWKIGVAVDDVCSLDE</sequence>
<organism evidence="1 2">
    <name type="scientific">Tanacetum coccineum</name>
    <dbReference type="NCBI Taxonomy" id="301880"/>
    <lineage>
        <taxon>Eukaryota</taxon>
        <taxon>Viridiplantae</taxon>
        <taxon>Streptophyta</taxon>
        <taxon>Embryophyta</taxon>
        <taxon>Tracheophyta</taxon>
        <taxon>Spermatophyta</taxon>
        <taxon>Magnoliopsida</taxon>
        <taxon>eudicotyledons</taxon>
        <taxon>Gunneridae</taxon>
        <taxon>Pentapetalae</taxon>
        <taxon>asterids</taxon>
        <taxon>campanulids</taxon>
        <taxon>Asterales</taxon>
        <taxon>Asteraceae</taxon>
        <taxon>Asteroideae</taxon>
        <taxon>Anthemideae</taxon>
        <taxon>Anthemidinae</taxon>
        <taxon>Tanacetum</taxon>
    </lineage>
</organism>
<protein>
    <submittedName>
        <fullName evidence="1">Uncharacterized protein</fullName>
    </submittedName>
</protein>
<accession>A0ABQ5E3A9</accession>